<keyword evidence="5 9" id="KW-0812">Transmembrane</keyword>
<dbReference type="STRING" id="282683.SAMN04488105_107162"/>
<evidence type="ECO:0000256" key="4">
    <source>
        <dbReference type="ARBA" id="ARBA00022519"/>
    </source>
</evidence>
<evidence type="ECO:0000256" key="7">
    <source>
        <dbReference type="ARBA" id="ARBA00023136"/>
    </source>
</evidence>
<keyword evidence="3" id="KW-1003">Cell membrane</keyword>
<organism evidence="11 12">
    <name type="scientific">Salipiger thiooxidans</name>
    <dbReference type="NCBI Taxonomy" id="282683"/>
    <lineage>
        <taxon>Bacteria</taxon>
        <taxon>Pseudomonadati</taxon>
        <taxon>Pseudomonadota</taxon>
        <taxon>Alphaproteobacteria</taxon>
        <taxon>Rhodobacterales</taxon>
        <taxon>Roseobacteraceae</taxon>
        <taxon>Salipiger</taxon>
    </lineage>
</organism>
<dbReference type="Pfam" id="PF04290">
    <property type="entry name" value="DctQ"/>
    <property type="match status" value="1"/>
</dbReference>
<dbReference type="GO" id="GO:0015740">
    <property type="term" value="P:C4-dicarboxylate transport"/>
    <property type="evidence" value="ECO:0007669"/>
    <property type="project" value="TreeGrafter"/>
</dbReference>
<keyword evidence="6 9" id="KW-1133">Transmembrane helix</keyword>
<dbReference type="PANTHER" id="PTHR35011:SF2">
    <property type="entry name" value="2,3-DIKETO-L-GULONATE TRAP TRANSPORTER SMALL PERMEASE PROTEIN YIAM"/>
    <property type="match status" value="1"/>
</dbReference>
<keyword evidence="2 9" id="KW-0813">Transport</keyword>
<evidence type="ECO:0000256" key="2">
    <source>
        <dbReference type="ARBA" id="ARBA00022448"/>
    </source>
</evidence>
<dbReference type="GO" id="GO:0005886">
    <property type="term" value="C:plasma membrane"/>
    <property type="evidence" value="ECO:0007669"/>
    <property type="project" value="UniProtKB-SubCell"/>
</dbReference>
<comment type="similarity">
    <text evidence="8 9">Belongs to the TRAP transporter small permease family.</text>
</comment>
<feature type="domain" description="Tripartite ATP-independent periplasmic transporters DctQ component" evidence="10">
    <location>
        <begin position="39"/>
        <end position="166"/>
    </location>
</feature>
<evidence type="ECO:0000256" key="9">
    <source>
        <dbReference type="RuleBase" id="RU369079"/>
    </source>
</evidence>
<gene>
    <name evidence="11" type="ORF">SAMN04488105_107162</name>
</gene>
<dbReference type="PANTHER" id="PTHR35011">
    <property type="entry name" value="2,3-DIKETO-L-GULONATE TRAP TRANSPORTER SMALL PERMEASE PROTEIN YIAM"/>
    <property type="match status" value="1"/>
</dbReference>
<evidence type="ECO:0000256" key="1">
    <source>
        <dbReference type="ARBA" id="ARBA00004429"/>
    </source>
</evidence>
<name>A0A1G7FLR7_9RHOB</name>
<comment type="function">
    <text evidence="9">Part of the tripartite ATP-independent periplasmic (TRAP) transport system.</text>
</comment>
<accession>A0A1G7FLR7</accession>
<evidence type="ECO:0000313" key="12">
    <source>
        <dbReference type="Proteomes" id="UP000198994"/>
    </source>
</evidence>
<evidence type="ECO:0000256" key="8">
    <source>
        <dbReference type="ARBA" id="ARBA00038436"/>
    </source>
</evidence>
<feature type="transmembrane region" description="Helical" evidence="9">
    <location>
        <begin position="23"/>
        <end position="45"/>
    </location>
</feature>
<comment type="subcellular location">
    <subcellularLocation>
        <location evidence="1 9">Cell inner membrane</location>
        <topology evidence="1 9">Multi-pass membrane protein</topology>
    </subcellularLocation>
</comment>
<dbReference type="RefSeq" id="WP_089959471.1">
    <property type="nucleotide sequence ID" value="NZ_FNAV01000007.1"/>
</dbReference>
<reference evidence="12" key="1">
    <citation type="submission" date="2016-10" db="EMBL/GenBank/DDBJ databases">
        <authorList>
            <person name="Varghese N."/>
            <person name="Submissions S."/>
        </authorList>
    </citation>
    <scope>NUCLEOTIDE SEQUENCE [LARGE SCALE GENOMIC DNA]</scope>
    <source>
        <strain evidence="12">DSM 10146</strain>
    </source>
</reference>
<keyword evidence="12" id="KW-1185">Reference proteome</keyword>
<evidence type="ECO:0000259" key="10">
    <source>
        <dbReference type="Pfam" id="PF04290"/>
    </source>
</evidence>
<protein>
    <recommendedName>
        <fullName evidence="9">TRAP transporter small permease protein</fullName>
    </recommendedName>
</protein>
<dbReference type="Proteomes" id="UP000198994">
    <property type="component" value="Unassembled WGS sequence"/>
</dbReference>
<feature type="transmembrane region" description="Helical" evidence="9">
    <location>
        <begin position="141"/>
        <end position="159"/>
    </location>
</feature>
<comment type="subunit">
    <text evidence="9">The complex comprises the extracytoplasmic solute receptor protein and the two transmembrane proteins.</text>
</comment>
<dbReference type="InterPro" id="IPR007387">
    <property type="entry name" value="TRAP_DctQ"/>
</dbReference>
<dbReference type="OrthoDB" id="7858027at2"/>
<evidence type="ECO:0000256" key="6">
    <source>
        <dbReference type="ARBA" id="ARBA00022989"/>
    </source>
</evidence>
<evidence type="ECO:0000256" key="5">
    <source>
        <dbReference type="ARBA" id="ARBA00022692"/>
    </source>
</evidence>
<dbReference type="GO" id="GO:0022857">
    <property type="term" value="F:transmembrane transporter activity"/>
    <property type="evidence" value="ECO:0007669"/>
    <property type="project" value="UniProtKB-UniRule"/>
</dbReference>
<feature type="transmembrane region" description="Helical" evidence="9">
    <location>
        <begin position="57"/>
        <end position="81"/>
    </location>
</feature>
<sequence>MTTHRPPNCGPAWFRGANRLLDGAAGLFQTAAELLLTVMLVINFANIVLRNTGQPSLLWVSPWTLVLMVWAVFLGFFVMYRRHLDIVLGLVIDRLGPFGRRMARVLTALAGLAFTLILLAETPQILARQRGTMELIGLTRYWLSLPLLASAAMLTLHFLTDLIGVLAGWADDDAPGSEEAAQW</sequence>
<proteinExistence type="inferred from homology"/>
<dbReference type="InterPro" id="IPR055348">
    <property type="entry name" value="DctQ"/>
</dbReference>
<dbReference type="EMBL" id="FNAV01000007">
    <property type="protein sequence ID" value="SDE76877.1"/>
    <property type="molecule type" value="Genomic_DNA"/>
</dbReference>
<feature type="transmembrane region" description="Helical" evidence="9">
    <location>
        <begin position="101"/>
        <end position="120"/>
    </location>
</feature>
<dbReference type="AlphaFoldDB" id="A0A1G7FLR7"/>
<evidence type="ECO:0000313" key="11">
    <source>
        <dbReference type="EMBL" id="SDE76877.1"/>
    </source>
</evidence>
<keyword evidence="4 9" id="KW-0997">Cell inner membrane</keyword>
<evidence type="ECO:0000256" key="3">
    <source>
        <dbReference type="ARBA" id="ARBA00022475"/>
    </source>
</evidence>
<keyword evidence="7 9" id="KW-0472">Membrane</keyword>